<keyword evidence="1" id="KW-0732">Signal</keyword>
<accession>A0AAN7ZKF1</accession>
<name>A0AAN7ZKF1_9COLE</name>
<dbReference type="EMBL" id="JAVRBK010000003">
    <property type="protein sequence ID" value="KAK5645847.1"/>
    <property type="molecule type" value="Genomic_DNA"/>
</dbReference>
<evidence type="ECO:0000256" key="4">
    <source>
        <dbReference type="SAM" id="Phobius"/>
    </source>
</evidence>
<gene>
    <name evidence="5" type="ORF">RI129_004311</name>
</gene>
<keyword evidence="4" id="KW-0472">Membrane</keyword>
<dbReference type="PANTHER" id="PTHR11008:SF39">
    <property type="entry name" value="CIRCADIAN CLOCK-CONTROLLED PROTEIN-LIKE PROTEIN"/>
    <property type="match status" value="1"/>
</dbReference>
<evidence type="ECO:0000313" key="6">
    <source>
        <dbReference type="Proteomes" id="UP001329430"/>
    </source>
</evidence>
<keyword evidence="2" id="KW-0090">Biological rhythms</keyword>
<evidence type="ECO:0000256" key="1">
    <source>
        <dbReference type="ARBA" id="ARBA00022729"/>
    </source>
</evidence>
<dbReference type="InterPro" id="IPR010562">
    <property type="entry name" value="Haemolymph_juvenile_hormone-bd"/>
</dbReference>
<dbReference type="InterPro" id="IPR038606">
    <property type="entry name" value="To_sf"/>
</dbReference>
<evidence type="ECO:0000313" key="5">
    <source>
        <dbReference type="EMBL" id="KAK5645847.1"/>
    </source>
</evidence>
<comment type="caution">
    <text evidence="5">The sequence shown here is derived from an EMBL/GenBank/DDBJ whole genome shotgun (WGS) entry which is preliminary data.</text>
</comment>
<protein>
    <submittedName>
        <fullName evidence="5">Uncharacterized protein</fullName>
    </submittedName>
</protein>
<evidence type="ECO:0000256" key="3">
    <source>
        <dbReference type="ARBA" id="ARBA00060902"/>
    </source>
</evidence>
<dbReference type="AlphaFoldDB" id="A0AAN7ZKF1"/>
<comment type="similarity">
    <text evidence="3">Belongs to the TO family.</text>
</comment>
<dbReference type="PANTHER" id="PTHR11008">
    <property type="entry name" value="PROTEIN TAKEOUT-LIKE PROTEIN"/>
    <property type="match status" value="1"/>
</dbReference>
<keyword evidence="4" id="KW-1133">Transmembrane helix</keyword>
<proteinExistence type="inferred from homology"/>
<reference evidence="5 6" key="1">
    <citation type="journal article" date="2024" name="Insects">
        <title>An Improved Chromosome-Level Genome Assembly of the Firefly Pyrocoelia pectoralis.</title>
        <authorList>
            <person name="Fu X."/>
            <person name="Meyer-Rochow V.B."/>
            <person name="Ballantyne L."/>
            <person name="Zhu X."/>
        </authorList>
    </citation>
    <scope>NUCLEOTIDE SEQUENCE [LARGE SCALE GENOMIC DNA]</scope>
    <source>
        <strain evidence="5">XCY_ONT2</strain>
    </source>
</reference>
<dbReference type="Proteomes" id="UP001329430">
    <property type="component" value="Chromosome 3"/>
</dbReference>
<evidence type="ECO:0000256" key="2">
    <source>
        <dbReference type="ARBA" id="ARBA00023108"/>
    </source>
</evidence>
<feature type="transmembrane region" description="Helical" evidence="4">
    <location>
        <begin position="12"/>
        <end position="29"/>
    </location>
</feature>
<dbReference type="SMART" id="SM00700">
    <property type="entry name" value="JHBP"/>
    <property type="match status" value="1"/>
</dbReference>
<dbReference type="Pfam" id="PF06585">
    <property type="entry name" value="JHBP"/>
    <property type="match status" value="1"/>
</dbReference>
<dbReference type="Gene3D" id="3.15.10.30">
    <property type="entry name" value="Haemolymph juvenile hormone binding protein"/>
    <property type="match status" value="1"/>
</dbReference>
<organism evidence="5 6">
    <name type="scientific">Pyrocoelia pectoralis</name>
    <dbReference type="NCBI Taxonomy" id="417401"/>
    <lineage>
        <taxon>Eukaryota</taxon>
        <taxon>Metazoa</taxon>
        <taxon>Ecdysozoa</taxon>
        <taxon>Arthropoda</taxon>
        <taxon>Hexapoda</taxon>
        <taxon>Insecta</taxon>
        <taxon>Pterygota</taxon>
        <taxon>Neoptera</taxon>
        <taxon>Endopterygota</taxon>
        <taxon>Coleoptera</taxon>
        <taxon>Polyphaga</taxon>
        <taxon>Elateriformia</taxon>
        <taxon>Elateroidea</taxon>
        <taxon>Lampyridae</taxon>
        <taxon>Lampyrinae</taxon>
        <taxon>Pyrocoelia</taxon>
    </lineage>
</organism>
<dbReference type="GO" id="GO:0007623">
    <property type="term" value="P:circadian rhythm"/>
    <property type="evidence" value="ECO:0007669"/>
    <property type="project" value="UniProtKB-ARBA"/>
</dbReference>
<keyword evidence="4" id="KW-0812">Transmembrane</keyword>
<sequence>MSSIISLKHVLLYLTSFILWTTCTIPGYIKVCHRDDPKLVTCINDSITILKPYLKKGIPELDVPPLEPLLLDAVDLKSGNGATRVEATISNLKIWGPTSFVIQELKPNLNKNIFKFKVLLPELNVVGQYKADARVLFFNLKGEGPAYINITDYRFECKLKGNKIMKEGEEFLEFEKMKLKIEVGTSNIRLENLFNGDPVLGKATSDVVNENSNLFISEILPNLQQALSEKFTNIANKITLRFTYKELFP</sequence>
<keyword evidence="6" id="KW-1185">Reference proteome</keyword>
<dbReference type="FunFam" id="3.15.10.30:FF:000001">
    <property type="entry name" value="Takeout-like protein 1"/>
    <property type="match status" value="1"/>
</dbReference>
<dbReference type="GO" id="GO:0005615">
    <property type="term" value="C:extracellular space"/>
    <property type="evidence" value="ECO:0007669"/>
    <property type="project" value="TreeGrafter"/>
</dbReference>